<dbReference type="AlphaFoldDB" id="A0A841AHN0"/>
<reference evidence="1 2" key="1">
    <citation type="submission" date="2020-08" db="EMBL/GenBank/DDBJ databases">
        <title>Sequencing the genomes of 1000 actinobacteria strains.</title>
        <authorList>
            <person name="Klenk H.-P."/>
        </authorList>
    </citation>
    <scope>NUCLEOTIDE SEQUENCE [LARGE SCALE GENOMIC DNA]</scope>
    <source>
        <strain evidence="1 2">DSM 28796</strain>
    </source>
</reference>
<evidence type="ECO:0000313" key="1">
    <source>
        <dbReference type="EMBL" id="MBB5832835.1"/>
    </source>
</evidence>
<dbReference type="RefSeq" id="WP_184326093.1">
    <property type="nucleotide sequence ID" value="NZ_JACHLZ010000001.1"/>
</dbReference>
<gene>
    <name evidence="1" type="ORF">HNR70_002648</name>
</gene>
<name>A0A841AHN0_9MICO</name>
<protein>
    <recommendedName>
        <fullName evidence="3">ATP-grasp domain-containing protein</fullName>
    </recommendedName>
</protein>
<dbReference type="SUPFAM" id="SSF56059">
    <property type="entry name" value="Glutathione synthetase ATP-binding domain-like"/>
    <property type="match status" value="1"/>
</dbReference>
<dbReference type="PANTHER" id="PTHR39217:SF1">
    <property type="entry name" value="GLUTATHIONE SYNTHETASE"/>
    <property type="match status" value="1"/>
</dbReference>
<proteinExistence type="predicted"/>
<dbReference type="PANTHER" id="PTHR39217">
    <property type="match status" value="1"/>
</dbReference>
<evidence type="ECO:0000313" key="2">
    <source>
        <dbReference type="Proteomes" id="UP000588158"/>
    </source>
</evidence>
<dbReference type="InterPro" id="IPR053191">
    <property type="entry name" value="DcsG_Biosynth_Enzyme"/>
</dbReference>
<dbReference type="Proteomes" id="UP000588158">
    <property type="component" value="Unassembled WGS sequence"/>
</dbReference>
<keyword evidence="2" id="KW-1185">Reference proteome</keyword>
<dbReference type="EMBL" id="JACHLZ010000001">
    <property type="protein sequence ID" value="MBB5832835.1"/>
    <property type="molecule type" value="Genomic_DNA"/>
</dbReference>
<evidence type="ECO:0008006" key="3">
    <source>
        <dbReference type="Google" id="ProtNLM"/>
    </source>
</evidence>
<accession>A0A841AHN0</accession>
<sequence length="306" mass="32671">MPRIAIVITGSEDFPHAHTTLDSGPLVSALRARGAEADAVVWHDAGVDWSAYDVAVLRSPWDYLERGEEWEAWLDRASAVTTVLNDPALVRWNMDKRYLDQLEQAGIPGVPTRWLEDEASLRAALAEAADGAGAADGGAAEPHVVLKPAVSAGAKHTGLFSPADPAAAELGRQILAEGGVVMLQPEVAELSEGREKALYVVDGHFTHSISKGALLARGGGLRGGTYQESPQVMQTSAEERAFAERVLTAVAEVTGQDMPLYARIDTVDTAAHGLVLLEAELFEPLFNLHVVSEAAEPFADAILRRV</sequence>
<comment type="caution">
    <text evidence="1">The sequence shown here is derived from an EMBL/GenBank/DDBJ whole genome shotgun (WGS) entry which is preliminary data.</text>
</comment>
<organism evidence="1 2">
    <name type="scientific">Brachybacterium aquaticum</name>
    <dbReference type="NCBI Taxonomy" id="1432564"/>
    <lineage>
        <taxon>Bacteria</taxon>
        <taxon>Bacillati</taxon>
        <taxon>Actinomycetota</taxon>
        <taxon>Actinomycetes</taxon>
        <taxon>Micrococcales</taxon>
        <taxon>Dermabacteraceae</taxon>
        <taxon>Brachybacterium</taxon>
    </lineage>
</organism>